<keyword evidence="1" id="KW-0808">Transferase</keyword>
<dbReference type="InterPro" id="IPR018357">
    <property type="entry name" value="Hexapep_transf_CS"/>
</dbReference>
<dbReference type="Gene3D" id="2.160.10.10">
    <property type="entry name" value="Hexapeptide repeat proteins"/>
    <property type="match status" value="1"/>
</dbReference>
<dbReference type="InterPro" id="IPR001451">
    <property type="entry name" value="Hexapep"/>
</dbReference>
<gene>
    <name evidence="4" type="ORF">ACFQ3W_24365</name>
</gene>
<feature type="domain" description="PglD N-terminal" evidence="3">
    <location>
        <begin position="3"/>
        <end position="81"/>
    </location>
</feature>
<evidence type="ECO:0000259" key="3">
    <source>
        <dbReference type="Pfam" id="PF17836"/>
    </source>
</evidence>
<dbReference type="InterPro" id="IPR041561">
    <property type="entry name" value="PglD_N"/>
</dbReference>
<dbReference type="InterPro" id="IPR020019">
    <property type="entry name" value="AcTrfase_PglD-like"/>
</dbReference>
<keyword evidence="5" id="KW-1185">Reference proteome</keyword>
<dbReference type="Pfam" id="PF17836">
    <property type="entry name" value="PglD_N"/>
    <property type="match status" value="1"/>
</dbReference>
<dbReference type="RefSeq" id="WP_379321831.1">
    <property type="nucleotide sequence ID" value="NZ_JBHTLM010000030.1"/>
</dbReference>
<dbReference type="InterPro" id="IPR050179">
    <property type="entry name" value="Trans_hexapeptide_repeat"/>
</dbReference>
<dbReference type="Gene3D" id="3.40.50.20">
    <property type="match status" value="1"/>
</dbReference>
<dbReference type="EMBL" id="JBHTLM010000030">
    <property type="protein sequence ID" value="MFD1179408.1"/>
    <property type="molecule type" value="Genomic_DNA"/>
</dbReference>
<dbReference type="NCBIfam" id="TIGR03570">
    <property type="entry name" value="NeuD_NnaD"/>
    <property type="match status" value="1"/>
</dbReference>
<evidence type="ECO:0000256" key="2">
    <source>
        <dbReference type="ARBA" id="ARBA00022737"/>
    </source>
</evidence>
<dbReference type="Proteomes" id="UP001597262">
    <property type="component" value="Unassembled WGS sequence"/>
</dbReference>
<organism evidence="4 5">
    <name type="scientific">Paenibacillus puldeungensis</name>
    <dbReference type="NCBI Taxonomy" id="696536"/>
    <lineage>
        <taxon>Bacteria</taxon>
        <taxon>Bacillati</taxon>
        <taxon>Bacillota</taxon>
        <taxon>Bacilli</taxon>
        <taxon>Bacillales</taxon>
        <taxon>Paenibacillaceae</taxon>
        <taxon>Paenibacillus</taxon>
    </lineage>
</organism>
<accession>A0ABW3S4A7</accession>
<evidence type="ECO:0000313" key="4">
    <source>
        <dbReference type="EMBL" id="MFD1179408.1"/>
    </source>
</evidence>
<dbReference type="PROSITE" id="PS00101">
    <property type="entry name" value="HEXAPEP_TRANSFERASES"/>
    <property type="match status" value="1"/>
</dbReference>
<dbReference type="InterPro" id="IPR011004">
    <property type="entry name" value="Trimer_LpxA-like_sf"/>
</dbReference>
<name>A0ABW3S4A7_9BACL</name>
<evidence type="ECO:0000313" key="5">
    <source>
        <dbReference type="Proteomes" id="UP001597262"/>
    </source>
</evidence>
<dbReference type="SUPFAM" id="SSF51161">
    <property type="entry name" value="Trimeric LpxA-like enzymes"/>
    <property type="match status" value="1"/>
</dbReference>
<comment type="caution">
    <text evidence="4">The sequence shown here is derived from an EMBL/GenBank/DDBJ whole genome shotgun (WGS) entry which is preliminary data.</text>
</comment>
<dbReference type="PANTHER" id="PTHR43300">
    <property type="entry name" value="ACETYLTRANSFERASE"/>
    <property type="match status" value="1"/>
</dbReference>
<reference evidence="5" key="1">
    <citation type="journal article" date="2019" name="Int. J. Syst. Evol. Microbiol.">
        <title>The Global Catalogue of Microorganisms (GCM) 10K type strain sequencing project: providing services to taxonomists for standard genome sequencing and annotation.</title>
        <authorList>
            <consortium name="The Broad Institute Genomics Platform"/>
            <consortium name="The Broad Institute Genome Sequencing Center for Infectious Disease"/>
            <person name="Wu L."/>
            <person name="Ma J."/>
        </authorList>
    </citation>
    <scope>NUCLEOTIDE SEQUENCE [LARGE SCALE GENOMIC DNA]</scope>
    <source>
        <strain evidence="5">CCUG 59189</strain>
    </source>
</reference>
<proteinExistence type="predicted"/>
<sequence>MEKIIIIGGGGHAKVVIDILQSMETYDIVGFTDNDDQHLSLCGIPYLGNDAILPALLEKGITKFCVAIGDNRLRKKLFHNLVTSGFKPASAISPFAYVSHHAKIGRGVVILPGAVVNSCATIEDNVIINTLSGVDHDCIIYSHAHIAPGASLTGNVTVGEGAFLGAGSKVIPGIEVGEWSIIGAGSVVLSNVPPNVTVVGVPANKIANRG</sequence>
<dbReference type="CDD" id="cd03360">
    <property type="entry name" value="LbH_AT_putative"/>
    <property type="match status" value="1"/>
</dbReference>
<evidence type="ECO:0000256" key="1">
    <source>
        <dbReference type="ARBA" id="ARBA00022679"/>
    </source>
</evidence>
<keyword evidence="2" id="KW-0677">Repeat</keyword>
<protein>
    <submittedName>
        <fullName evidence="4">Acetyltransferase</fullName>
    </submittedName>
</protein>
<dbReference type="Pfam" id="PF00132">
    <property type="entry name" value="Hexapep"/>
    <property type="match status" value="1"/>
</dbReference>
<dbReference type="PANTHER" id="PTHR43300:SF7">
    <property type="entry name" value="UDP-N-ACETYLBACILLOSAMINE N-ACETYLTRANSFERASE"/>
    <property type="match status" value="1"/>
</dbReference>